<evidence type="ECO:0000313" key="11">
    <source>
        <dbReference type="Proteomes" id="UP000094025"/>
    </source>
</evidence>
<dbReference type="CDD" id="cd06849">
    <property type="entry name" value="lipoyl_domain"/>
    <property type="match status" value="1"/>
</dbReference>
<comment type="similarity">
    <text evidence="2 7">Belongs to the 2-oxoacid dehydrogenase family.</text>
</comment>
<dbReference type="SUPFAM" id="SSF52777">
    <property type="entry name" value="CoA-dependent acyltransferases"/>
    <property type="match status" value="1"/>
</dbReference>
<keyword evidence="5 7" id="KW-0450">Lipoyl</keyword>
<dbReference type="EC" id="2.3.1.-" evidence="7"/>
<dbReference type="SUPFAM" id="SSF51230">
    <property type="entry name" value="Single hybrid motif"/>
    <property type="match status" value="1"/>
</dbReference>
<keyword evidence="11" id="KW-1185">Reference proteome</keyword>
<sequence length="385" mass="41446">MIEFKMPSLGADMEAATLVEWFKAPGDRVERGDIIALVETQKGAIEIEVFNEGIIGEQRIQPGRKVPVGTVLATIVGPAEEEASIPAVKTTKPVEPRPQERLTRAEEAPAPATPPSLRITPAARRRAAALGISPESLAPGSDGIIGLAQVPTGPERAHRRGAGLDLDEMRKAIGAAMVRSHRDIPHYWVMHAIDATPLFEWLETQNAIRPMERRLLYIAPLMKAVALALKQVPELNGHYKDGVFRPSPAVHMGLATALRGGGLIAPAIRDADSRTVDELMDVIAELVPRARLGRLRSSEMTDGTVTLSNLGEGNADSVFPLIYPNQVAIVGCGTACPRPWVVGNAVAIRQVIQVTLAGDHRVSHGRHAAQFLTRLSELLAHPEGL</sequence>
<feature type="compositionally biased region" description="Basic and acidic residues" evidence="8">
    <location>
        <begin position="92"/>
        <end position="107"/>
    </location>
</feature>
<organism evidence="10 11">
    <name type="scientific">Sinorhizobium glycinis</name>
    <dbReference type="NCBI Taxonomy" id="1472378"/>
    <lineage>
        <taxon>Bacteria</taxon>
        <taxon>Pseudomonadati</taxon>
        <taxon>Pseudomonadota</taxon>
        <taxon>Alphaproteobacteria</taxon>
        <taxon>Hyphomicrobiales</taxon>
        <taxon>Rhizobiaceae</taxon>
        <taxon>Sinorhizobium/Ensifer group</taxon>
        <taxon>Sinorhizobium</taxon>
    </lineage>
</organism>
<comment type="cofactor">
    <cofactor evidence="1 7">
        <name>(R)-lipoate</name>
        <dbReference type="ChEBI" id="CHEBI:83088"/>
    </cofactor>
</comment>
<evidence type="ECO:0000313" key="10">
    <source>
        <dbReference type="EMBL" id="OAP35656.1"/>
    </source>
</evidence>
<dbReference type="Pfam" id="PF00364">
    <property type="entry name" value="Biotin_lipoyl"/>
    <property type="match status" value="1"/>
</dbReference>
<dbReference type="InterPro" id="IPR000089">
    <property type="entry name" value="Biotin_lipoyl"/>
</dbReference>
<evidence type="ECO:0000256" key="8">
    <source>
        <dbReference type="SAM" id="MobiDB-lite"/>
    </source>
</evidence>
<dbReference type="InterPro" id="IPR001078">
    <property type="entry name" value="2-oxoacid_DH_actylTfrase"/>
</dbReference>
<dbReference type="RefSeq" id="WP_014857828.1">
    <property type="nucleotide sequence ID" value="NZ_LPUX01000066.1"/>
</dbReference>
<name>A0A178XKB9_9HYPH</name>
<evidence type="ECO:0000259" key="9">
    <source>
        <dbReference type="PROSITE" id="PS50968"/>
    </source>
</evidence>
<feature type="region of interest" description="Disordered" evidence="8">
    <location>
        <begin position="89"/>
        <end position="120"/>
    </location>
</feature>
<evidence type="ECO:0000256" key="6">
    <source>
        <dbReference type="ARBA" id="ARBA00023315"/>
    </source>
</evidence>
<dbReference type="GO" id="GO:0031405">
    <property type="term" value="F:lipoic acid binding"/>
    <property type="evidence" value="ECO:0007669"/>
    <property type="project" value="TreeGrafter"/>
</dbReference>
<dbReference type="InterPro" id="IPR050743">
    <property type="entry name" value="2-oxoacid_DH_E2_comp"/>
</dbReference>
<dbReference type="GO" id="GO:0005737">
    <property type="term" value="C:cytoplasm"/>
    <property type="evidence" value="ECO:0007669"/>
    <property type="project" value="TreeGrafter"/>
</dbReference>
<dbReference type="Gene3D" id="2.40.50.100">
    <property type="match status" value="1"/>
</dbReference>
<evidence type="ECO:0000256" key="5">
    <source>
        <dbReference type="ARBA" id="ARBA00022823"/>
    </source>
</evidence>
<dbReference type="OrthoDB" id="9805770at2"/>
<dbReference type="Pfam" id="PF00198">
    <property type="entry name" value="2-oxoacid_dh"/>
    <property type="match status" value="1"/>
</dbReference>
<proteinExistence type="inferred from homology"/>
<dbReference type="Proteomes" id="UP000094025">
    <property type="component" value="Unassembled WGS sequence"/>
</dbReference>
<protein>
    <recommendedName>
        <fullName evidence="7">Dihydrolipoamide acetyltransferase component of pyruvate dehydrogenase complex</fullName>
        <ecNumber evidence="7">2.3.1.-</ecNumber>
    </recommendedName>
</protein>
<dbReference type="PANTHER" id="PTHR43178">
    <property type="entry name" value="DIHYDROLIPOAMIDE ACETYLTRANSFERASE COMPONENT OF PYRUVATE DEHYDROGENASE COMPLEX"/>
    <property type="match status" value="1"/>
</dbReference>
<gene>
    <name evidence="10" type="ORF">AU381_12150</name>
</gene>
<dbReference type="InterPro" id="IPR011053">
    <property type="entry name" value="Single_hybrid_motif"/>
</dbReference>
<comment type="subunit">
    <text evidence="3">Forms a 24-polypeptide structural core with octahedral symmetry.</text>
</comment>
<dbReference type="AlphaFoldDB" id="A0A178XKB9"/>
<evidence type="ECO:0000256" key="4">
    <source>
        <dbReference type="ARBA" id="ARBA00022679"/>
    </source>
</evidence>
<dbReference type="InterPro" id="IPR023213">
    <property type="entry name" value="CAT-like_dom_sf"/>
</dbReference>
<dbReference type="PANTHER" id="PTHR43178:SF5">
    <property type="entry name" value="LIPOAMIDE ACYLTRANSFERASE COMPONENT OF BRANCHED-CHAIN ALPHA-KETO ACID DEHYDROGENASE COMPLEX, MITOCHONDRIAL"/>
    <property type="match status" value="1"/>
</dbReference>
<evidence type="ECO:0000256" key="1">
    <source>
        <dbReference type="ARBA" id="ARBA00001938"/>
    </source>
</evidence>
<dbReference type="GO" id="GO:0016407">
    <property type="term" value="F:acetyltransferase activity"/>
    <property type="evidence" value="ECO:0007669"/>
    <property type="project" value="TreeGrafter"/>
</dbReference>
<dbReference type="Gene3D" id="3.30.559.10">
    <property type="entry name" value="Chloramphenicol acetyltransferase-like domain"/>
    <property type="match status" value="1"/>
</dbReference>
<evidence type="ECO:0000256" key="2">
    <source>
        <dbReference type="ARBA" id="ARBA00007317"/>
    </source>
</evidence>
<keyword evidence="6 7" id="KW-0012">Acyltransferase</keyword>
<comment type="caution">
    <text evidence="10">The sequence shown here is derived from an EMBL/GenBank/DDBJ whole genome shotgun (WGS) entry which is preliminary data.</text>
</comment>
<dbReference type="PROSITE" id="PS50968">
    <property type="entry name" value="BIOTINYL_LIPOYL"/>
    <property type="match status" value="1"/>
</dbReference>
<dbReference type="InterPro" id="IPR003016">
    <property type="entry name" value="2-oxoA_DH_lipoyl-BS"/>
</dbReference>
<evidence type="ECO:0000256" key="7">
    <source>
        <dbReference type="RuleBase" id="RU003423"/>
    </source>
</evidence>
<evidence type="ECO:0000256" key="3">
    <source>
        <dbReference type="ARBA" id="ARBA00011484"/>
    </source>
</evidence>
<dbReference type="PROSITE" id="PS00189">
    <property type="entry name" value="LIPOYL"/>
    <property type="match status" value="1"/>
</dbReference>
<dbReference type="STRING" id="1472378.AU381_12150"/>
<keyword evidence="4 7" id="KW-0808">Transferase</keyword>
<reference evidence="10 11" key="1">
    <citation type="journal article" date="2016" name="Int. J. Syst. Evol. Microbiol.">
        <title>Ensifer glycinis sp. nov., an novel rhizobial species associated with Glycine spp.</title>
        <authorList>
            <person name="Yan H."/>
            <person name="Yan J."/>
            <person name="Sui X.H."/>
            <person name="Wang E.T."/>
            <person name="Chen W.X."/>
            <person name="Zhang X.X."/>
            <person name="Chen W.F."/>
        </authorList>
    </citation>
    <scope>NUCLEOTIDE SEQUENCE [LARGE SCALE GENOMIC DNA]</scope>
    <source>
        <strain evidence="10 11">CCBAU 23380</strain>
    </source>
</reference>
<dbReference type="EMBL" id="LPUX01000066">
    <property type="protein sequence ID" value="OAP35656.1"/>
    <property type="molecule type" value="Genomic_DNA"/>
</dbReference>
<feature type="domain" description="Lipoyl-binding" evidence="9">
    <location>
        <begin position="1"/>
        <end position="76"/>
    </location>
</feature>
<accession>A0A178XKB9</accession>